<evidence type="ECO:0000313" key="2">
    <source>
        <dbReference type="Proteomes" id="UP000789423"/>
    </source>
</evidence>
<dbReference type="PROSITE" id="PS51257">
    <property type="entry name" value="PROKAR_LIPOPROTEIN"/>
    <property type="match status" value="1"/>
</dbReference>
<protein>
    <recommendedName>
        <fullName evidence="3">Lipoprotein</fullName>
    </recommendedName>
</protein>
<proteinExistence type="predicted"/>
<evidence type="ECO:0000313" key="1">
    <source>
        <dbReference type="EMBL" id="CAG9611832.1"/>
    </source>
</evidence>
<reference evidence="1 2" key="1">
    <citation type="submission" date="2021-10" db="EMBL/GenBank/DDBJ databases">
        <authorList>
            <person name="Criscuolo A."/>
        </authorList>
    </citation>
    <scope>NUCLEOTIDE SEQUENCE [LARGE SCALE GENOMIC DNA]</scope>
    <source>
        <strain evidence="2">CIP 111899</strain>
    </source>
</reference>
<comment type="caution">
    <text evidence="1">The sequence shown here is derived from an EMBL/GenBank/DDBJ whole genome shotgun (WGS) entry which is preliminary data.</text>
</comment>
<gene>
    <name evidence="1" type="ORF">BACCIP111899_01004</name>
</gene>
<dbReference type="RefSeq" id="WP_230574072.1">
    <property type="nucleotide sequence ID" value="NZ_CAKJTI010000003.1"/>
</dbReference>
<dbReference type="Proteomes" id="UP000789423">
    <property type="component" value="Unassembled WGS sequence"/>
</dbReference>
<name>A0ABN7ZT46_9BACI</name>
<keyword evidence="2" id="KW-1185">Reference proteome</keyword>
<dbReference type="EMBL" id="CAKJTI010000003">
    <property type="protein sequence ID" value="CAG9611832.1"/>
    <property type="molecule type" value="Genomic_DNA"/>
</dbReference>
<evidence type="ECO:0008006" key="3">
    <source>
        <dbReference type="Google" id="ProtNLM"/>
    </source>
</evidence>
<sequence>MKVSLLLKYWMISIGILAIFCGCSTTDEWEGEVSKSSLISGTSFLTSPSPNQVHIIDLQEISTGVIDEKDKKITYGNTSFRIYYGDYGNKLENYKDFEGFDLTTVDNFEVKWQDNNVVLIDVYRKAEDGTRFKDETIRLDTSI</sequence>
<organism evidence="1 2">
    <name type="scientific">Bacillus rhizoplanae</name>
    <dbReference type="NCBI Taxonomy" id="2880966"/>
    <lineage>
        <taxon>Bacteria</taxon>
        <taxon>Bacillati</taxon>
        <taxon>Bacillota</taxon>
        <taxon>Bacilli</taxon>
        <taxon>Bacillales</taxon>
        <taxon>Bacillaceae</taxon>
        <taxon>Bacillus</taxon>
    </lineage>
</organism>
<accession>A0ABN7ZT46</accession>